<dbReference type="RefSeq" id="XP_066701377.1">
    <property type="nucleotide sequence ID" value="XM_066841515.1"/>
</dbReference>
<protein>
    <submittedName>
        <fullName evidence="2">GNAT family N-acetyltransferase</fullName>
    </submittedName>
</protein>
<comment type="caution">
    <text evidence="2">The sequence shown here is derived from an EMBL/GenBank/DDBJ whole genome shotgun (WGS) entry which is preliminary data.</text>
</comment>
<name>A0ABR1QH51_9PEZI</name>
<dbReference type="PANTHER" id="PTHR43233">
    <property type="entry name" value="FAMILY N-ACETYLTRANSFERASE, PUTATIVE (AFU_ORTHOLOGUE AFUA_6G03350)-RELATED"/>
    <property type="match status" value="1"/>
</dbReference>
<evidence type="ECO:0000313" key="3">
    <source>
        <dbReference type="Proteomes" id="UP001391051"/>
    </source>
</evidence>
<dbReference type="SUPFAM" id="SSF55729">
    <property type="entry name" value="Acyl-CoA N-acyltransferases (Nat)"/>
    <property type="match status" value="1"/>
</dbReference>
<evidence type="ECO:0000259" key="1">
    <source>
        <dbReference type="PROSITE" id="PS51186"/>
    </source>
</evidence>
<gene>
    <name evidence="2" type="ORF">PG986_005293</name>
</gene>
<dbReference type="Pfam" id="PF13508">
    <property type="entry name" value="Acetyltransf_7"/>
    <property type="match status" value="1"/>
</dbReference>
<dbReference type="InterPro" id="IPR000182">
    <property type="entry name" value="GNAT_dom"/>
</dbReference>
<feature type="domain" description="N-acetyltransferase" evidence="1">
    <location>
        <begin position="1"/>
        <end position="149"/>
    </location>
</feature>
<reference evidence="2 3" key="1">
    <citation type="submission" date="2023-01" db="EMBL/GenBank/DDBJ databases">
        <title>Analysis of 21 Apiospora genomes using comparative genomics revels a genus with tremendous synthesis potential of carbohydrate active enzymes and secondary metabolites.</title>
        <authorList>
            <person name="Sorensen T."/>
        </authorList>
    </citation>
    <scope>NUCLEOTIDE SEQUENCE [LARGE SCALE GENOMIC DNA]</scope>
    <source>
        <strain evidence="2 3">CBS 24483</strain>
    </source>
</reference>
<dbReference type="InterPro" id="IPR053144">
    <property type="entry name" value="Acetyltransferase_Butenolide"/>
</dbReference>
<dbReference type="GeneID" id="92074577"/>
<evidence type="ECO:0000313" key="2">
    <source>
        <dbReference type="EMBL" id="KAK7956071.1"/>
    </source>
</evidence>
<dbReference type="PROSITE" id="PS51186">
    <property type="entry name" value="GNAT"/>
    <property type="match status" value="1"/>
</dbReference>
<dbReference type="InterPro" id="IPR016181">
    <property type="entry name" value="Acyl_CoA_acyltransferase"/>
</dbReference>
<proteinExistence type="predicted"/>
<dbReference type="EMBL" id="JAQQWE010000004">
    <property type="protein sequence ID" value="KAK7956071.1"/>
    <property type="molecule type" value="Genomic_DNA"/>
</dbReference>
<keyword evidence="3" id="KW-1185">Reference proteome</keyword>
<dbReference type="Proteomes" id="UP001391051">
    <property type="component" value="Unassembled WGS sequence"/>
</dbReference>
<organism evidence="2 3">
    <name type="scientific">Apiospora aurea</name>
    <dbReference type="NCBI Taxonomy" id="335848"/>
    <lineage>
        <taxon>Eukaryota</taxon>
        <taxon>Fungi</taxon>
        <taxon>Dikarya</taxon>
        <taxon>Ascomycota</taxon>
        <taxon>Pezizomycotina</taxon>
        <taxon>Sordariomycetes</taxon>
        <taxon>Xylariomycetidae</taxon>
        <taxon>Amphisphaeriales</taxon>
        <taxon>Apiosporaceae</taxon>
        <taxon>Apiospora</taxon>
    </lineage>
</organism>
<sequence length="166" mass="18071">MSTVNLPSGYTLIEGYPAVEDYMHLRRASGLTPVNAQQAGAAVSGAWYGCYVAETASPTQPVAMGRIIGDGGWYFLIADMAVLPEHQRRGLGDAILKSLMERIKTHAAKGDAYVTLFADIPGRRLYEKNGFKEAMPREMGMDIVLKDVGTSGDRMRTSQSNESSLH</sequence>
<dbReference type="PANTHER" id="PTHR43233:SF1">
    <property type="entry name" value="FAMILY N-ACETYLTRANSFERASE, PUTATIVE (AFU_ORTHOLOGUE AFUA_6G03350)-RELATED"/>
    <property type="match status" value="1"/>
</dbReference>
<dbReference type="Gene3D" id="3.40.630.30">
    <property type="match status" value="1"/>
</dbReference>
<accession>A0ABR1QH51</accession>
<dbReference type="CDD" id="cd04301">
    <property type="entry name" value="NAT_SF"/>
    <property type="match status" value="1"/>
</dbReference>